<dbReference type="EC" id="5.1.1.1" evidence="4"/>
<proteinExistence type="inferred from homology"/>
<keyword evidence="3 4" id="KW-0413">Isomerase</keyword>
<dbReference type="InterPro" id="IPR029066">
    <property type="entry name" value="PLP-binding_barrel"/>
</dbReference>
<dbReference type="FunFam" id="3.20.20.10:FF:000002">
    <property type="entry name" value="Alanine racemase"/>
    <property type="match status" value="1"/>
</dbReference>
<sequence length="378" mass="41862">MYDYPLRDTILEVDLDKLGRNIRKIKATLSGDTQYMAVVKADGYGHGVLEMMPTMIENGVTYLAVATLNEAVYLRSHDVKLPIMILGNTPIEFLGLVAKHDISIAIVSKEHADAIRNYAKENHVKIKVHVALDTGMHRIGLAWDDTKSLLEILRCTEFTISGIFTHFTQTTLETDYAQFEKYQAALQTIKNAGLPMPLRHVCSSQPTVKMPDCHLDMVRIGRVMYGLSAFSELPTEIIGTFRSKVVSLRHVAAGEKIGYSYIWQAKRPSVIATLPFGSVDGYSCQLIGKGEVSINGIRVPVVGRVCMDQCMADVTDIPDVKVGDDVYVWGDGAHGEYTVTDLADIMGITRGELLARISRRVPKVFIKDSKVVTITDLV</sequence>
<protein>
    <recommendedName>
        <fullName evidence="4">Alanine racemase</fullName>
        <ecNumber evidence="4">5.1.1.1</ecNumber>
    </recommendedName>
</protein>
<evidence type="ECO:0000256" key="2">
    <source>
        <dbReference type="ARBA" id="ARBA00022898"/>
    </source>
</evidence>
<feature type="binding site" evidence="4 6">
    <location>
        <position position="307"/>
    </location>
    <ligand>
        <name>substrate</name>
    </ligand>
</feature>
<dbReference type="PANTHER" id="PTHR30511:SF0">
    <property type="entry name" value="ALANINE RACEMASE, CATABOLIC-RELATED"/>
    <property type="match status" value="1"/>
</dbReference>
<evidence type="ECO:0000256" key="1">
    <source>
        <dbReference type="ARBA" id="ARBA00001933"/>
    </source>
</evidence>
<dbReference type="AlphaFoldDB" id="R0BA13"/>
<dbReference type="Gene3D" id="2.40.37.10">
    <property type="entry name" value="Lyase, Ornithine Decarboxylase, Chain A, domain 1"/>
    <property type="match status" value="1"/>
</dbReference>
<dbReference type="SUPFAM" id="SSF51419">
    <property type="entry name" value="PLP-binding barrel"/>
    <property type="match status" value="1"/>
</dbReference>
<comment type="similarity">
    <text evidence="4">Belongs to the alanine racemase family.</text>
</comment>
<name>R0BA13_9FIRM</name>
<dbReference type="GO" id="GO:0009252">
    <property type="term" value="P:peptidoglycan biosynthetic process"/>
    <property type="evidence" value="ECO:0007669"/>
    <property type="project" value="TreeGrafter"/>
</dbReference>
<reference evidence="8 9" key="1">
    <citation type="submission" date="2013-01" db="EMBL/GenBank/DDBJ databases">
        <title>The Genome Sequence of Clostridium bolteae 90B8.</title>
        <authorList>
            <consortium name="The Broad Institute Genome Sequencing Platform"/>
            <person name="Earl A."/>
            <person name="Ward D."/>
            <person name="Feldgarden M."/>
            <person name="Gevers D."/>
            <person name="Courvalin P."/>
            <person name="Lambert T."/>
            <person name="Walker B."/>
            <person name="Young S.K."/>
            <person name="Zeng Q."/>
            <person name="Gargeya S."/>
            <person name="Fitzgerald M."/>
            <person name="Haas B."/>
            <person name="Abouelleil A."/>
            <person name="Alvarado L."/>
            <person name="Arachchi H.M."/>
            <person name="Berlin A.M."/>
            <person name="Chapman S.B."/>
            <person name="Dewar J."/>
            <person name="Goldberg J."/>
            <person name="Griggs A."/>
            <person name="Gujja S."/>
            <person name="Hansen M."/>
            <person name="Howarth C."/>
            <person name="Imamovic A."/>
            <person name="Larimer J."/>
            <person name="McCowan C."/>
            <person name="Murphy C."/>
            <person name="Neiman D."/>
            <person name="Pearson M."/>
            <person name="Priest M."/>
            <person name="Roberts A."/>
            <person name="Saif S."/>
            <person name="Shea T."/>
            <person name="Sisk P."/>
            <person name="Sykes S."/>
            <person name="Wortman J."/>
            <person name="Nusbaum C."/>
            <person name="Birren B."/>
        </authorList>
    </citation>
    <scope>NUCLEOTIDE SEQUENCE [LARGE SCALE GENOMIC DNA]</scope>
    <source>
        <strain evidence="8 9">90B8</strain>
    </source>
</reference>
<dbReference type="NCBIfam" id="TIGR00492">
    <property type="entry name" value="alr"/>
    <property type="match status" value="1"/>
</dbReference>
<dbReference type="SUPFAM" id="SSF50621">
    <property type="entry name" value="Alanine racemase C-terminal domain-like"/>
    <property type="match status" value="1"/>
</dbReference>
<evidence type="ECO:0000313" key="8">
    <source>
        <dbReference type="EMBL" id="ENZ41864.1"/>
    </source>
</evidence>
<keyword evidence="2 4" id="KW-0663">Pyridoxal phosphate</keyword>
<dbReference type="CDD" id="cd00430">
    <property type="entry name" value="PLPDE_III_AR"/>
    <property type="match status" value="1"/>
</dbReference>
<comment type="pathway">
    <text evidence="4">Amino-acid biosynthesis; D-alanine biosynthesis; D-alanine from L-alanine: step 1/1.</text>
</comment>
<feature type="active site" description="Proton acceptor; specific for L-alanine" evidence="4">
    <location>
        <position position="259"/>
    </location>
</feature>
<dbReference type="HOGENOM" id="CLU_028393_2_2_9"/>
<evidence type="ECO:0000259" key="7">
    <source>
        <dbReference type="SMART" id="SM01005"/>
    </source>
</evidence>
<dbReference type="GO" id="GO:0030632">
    <property type="term" value="P:D-alanine biosynthetic process"/>
    <property type="evidence" value="ECO:0007669"/>
    <property type="project" value="UniProtKB-UniRule"/>
</dbReference>
<dbReference type="InterPro" id="IPR011079">
    <property type="entry name" value="Ala_racemase_C"/>
</dbReference>
<dbReference type="SMART" id="SM01005">
    <property type="entry name" value="Ala_racemase_C"/>
    <property type="match status" value="1"/>
</dbReference>
<dbReference type="InterPro" id="IPR009006">
    <property type="entry name" value="Ala_racemase/Decarboxylase_C"/>
</dbReference>
<dbReference type="InterPro" id="IPR000821">
    <property type="entry name" value="Ala_racemase"/>
</dbReference>
<dbReference type="EMBL" id="AGYG01000009">
    <property type="protein sequence ID" value="ENZ41864.1"/>
    <property type="molecule type" value="Genomic_DNA"/>
</dbReference>
<dbReference type="InterPro" id="IPR001608">
    <property type="entry name" value="Ala_racemase_N"/>
</dbReference>
<evidence type="ECO:0000256" key="3">
    <source>
        <dbReference type="ARBA" id="ARBA00023235"/>
    </source>
</evidence>
<dbReference type="PATRIC" id="fig|997897.5.peg.1321"/>
<dbReference type="Pfam" id="PF00842">
    <property type="entry name" value="Ala_racemase_C"/>
    <property type="match status" value="1"/>
</dbReference>
<comment type="catalytic activity">
    <reaction evidence="4">
        <text>L-alanine = D-alanine</text>
        <dbReference type="Rhea" id="RHEA:20249"/>
        <dbReference type="ChEBI" id="CHEBI:57416"/>
        <dbReference type="ChEBI" id="CHEBI:57972"/>
        <dbReference type="EC" id="5.1.1.1"/>
    </reaction>
</comment>
<dbReference type="Gene3D" id="3.20.20.10">
    <property type="entry name" value="Alanine racemase"/>
    <property type="match status" value="1"/>
</dbReference>
<dbReference type="HAMAP" id="MF_01201">
    <property type="entry name" value="Ala_racemase"/>
    <property type="match status" value="1"/>
</dbReference>
<comment type="cofactor">
    <cofactor evidence="1 4 5">
        <name>pyridoxal 5'-phosphate</name>
        <dbReference type="ChEBI" id="CHEBI:597326"/>
    </cofactor>
</comment>
<dbReference type="PROSITE" id="PS00395">
    <property type="entry name" value="ALANINE_RACEMASE"/>
    <property type="match status" value="1"/>
</dbReference>
<feature type="active site" description="Proton acceptor; specific for D-alanine" evidence="4">
    <location>
        <position position="40"/>
    </location>
</feature>
<comment type="function">
    <text evidence="4">Catalyzes the interconversion of L-alanine and D-alanine. May also act on other amino acids.</text>
</comment>
<evidence type="ECO:0000256" key="5">
    <source>
        <dbReference type="PIRSR" id="PIRSR600821-50"/>
    </source>
</evidence>
<dbReference type="Pfam" id="PF01168">
    <property type="entry name" value="Ala_racemase_N"/>
    <property type="match status" value="1"/>
</dbReference>
<gene>
    <name evidence="8" type="ORF">HMPREF1097_01240</name>
</gene>
<evidence type="ECO:0000313" key="9">
    <source>
        <dbReference type="Proteomes" id="UP000013041"/>
    </source>
</evidence>
<dbReference type="RefSeq" id="WP_002571511.1">
    <property type="nucleotide sequence ID" value="NZ_KB851149.1"/>
</dbReference>
<evidence type="ECO:0000256" key="4">
    <source>
        <dbReference type="HAMAP-Rule" id="MF_01201"/>
    </source>
</evidence>
<dbReference type="GO" id="GO:0008784">
    <property type="term" value="F:alanine racemase activity"/>
    <property type="evidence" value="ECO:0007669"/>
    <property type="project" value="UniProtKB-UniRule"/>
</dbReference>
<accession>R0BA13</accession>
<feature type="modified residue" description="N6-(pyridoxal phosphate)lysine" evidence="4 5">
    <location>
        <position position="40"/>
    </location>
</feature>
<organism evidence="8 9">
    <name type="scientific">Enterocloster bolteae 90B8</name>
    <dbReference type="NCBI Taxonomy" id="997897"/>
    <lineage>
        <taxon>Bacteria</taxon>
        <taxon>Bacillati</taxon>
        <taxon>Bacillota</taxon>
        <taxon>Clostridia</taxon>
        <taxon>Lachnospirales</taxon>
        <taxon>Lachnospiraceae</taxon>
        <taxon>Enterocloster</taxon>
    </lineage>
</organism>
<dbReference type="InterPro" id="IPR020622">
    <property type="entry name" value="Ala_racemase_pyridoxalP-BS"/>
</dbReference>
<comment type="caution">
    <text evidence="8">The sequence shown here is derived from an EMBL/GenBank/DDBJ whole genome shotgun (WGS) entry which is preliminary data.</text>
</comment>
<dbReference type="GO" id="GO:0030170">
    <property type="term" value="F:pyridoxal phosphate binding"/>
    <property type="evidence" value="ECO:0007669"/>
    <property type="project" value="UniProtKB-UniRule"/>
</dbReference>
<evidence type="ECO:0000256" key="6">
    <source>
        <dbReference type="PIRSR" id="PIRSR600821-52"/>
    </source>
</evidence>
<dbReference type="GO" id="GO:0005829">
    <property type="term" value="C:cytosol"/>
    <property type="evidence" value="ECO:0007669"/>
    <property type="project" value="TreeGrafter"/>
</dbReference>
<dbReference type="PRINTS" id="PR00992">
    <property type="entry name" value="ALARACEMASE"/>
</dbReference>
<dbReference type="UniPathway" id="UPA00042">
    <property type="reaction ID" value="UER00497"/>
</dbReference>
<dbReference type="Proteomes" id="UP000013041">
    <property type="component" value="Unassembled WGS sequence"/>
</dbReference>
<dbReference type="PANTHER" id="PTHR30511">
    <property type="entry name" value="ALANINE RACEMASE"/>
    <property type="match status" value="1"/>
</dbReference>
<feature type="domain" description="Alanine racemase C-terminal" evidence="7">
    <location>
        <begin position="238"/>
        <end position="366"/>
    </location>
</feature>
<feature type="binding site" evidence="4 6">
    <location>
        <position position="138"/>
    </location>
    <ligand>
        <name>substrate</name>
    </ligand>
</feature>